<dbReference type="EMBL" id="JAFIQS010000004">
    <property type="protein sequence ID" value="KAG5170373.1"/>
    <property type="molecule type" value="Genomic_DNA"/>
</dbReference>
<dbReference type="Gene3D" id="3.40.50.150">
    <property type="entry name" value="Vaccinia Virus protein VP39"/>
    <property type="match status" value="1"/>
</dbReference>
<proteinExistence type="inferred from homology"/>
<evidence type="ECO:0008006" key="6">
    <source>
        <dbReference type="Google" id="ProtNLM"/>
    </source>
</evidence>
<gene>
    <name evidence="5" type="ORF">JR316_004762</name>
</gene>
<evidence type="ECO:0000256" key="2">
    <source>
        <dbReference type="ARBA" id="ARBA00022679"/>
    </source>
</evidence>
<evidence type="ECO:0000313" key="5">
    <source>
        <dbReference type="EMBL" id="KAG5170373.1"/>
    </source>
</evidence>
<comment type="pathway">
    <text evidence="1">Secondary metabolite biosynthesis.</text>
</comment>
<accession>A0A8H8CM18</accession>
<keyword evidence="3" id="KW-0949">S-adenosyl-L-methionine</keyword>
<dbReference type="InterPro" id="IPR029063">
    <property type="entry name" value="SAM-dependent_MTases_sf"/>
</dbReference>
<dbReference type="SUPFAM" id="SSF53335">
    <property type="entry name" value="S-adenosyl-L-methionine-dependent methyltransferases"/>
    <property type="match status" value="1"/>
</dbReference>
<organism evidence="5">
    <name type="scientific">Psilocybe cubensis</name>
    <name type="common">Psychedelic mushroom</name>
    <name type="synonym">Stropharia cubensis</name>
    <dbReference type="NCBI Taxonomy" id="181762"/>
    <lineage>
        <taxon>Eukaryota</taxon>
        <taxon>Fungi</taxon>
        <taxon>Dikarya</taxon>
        <taxon>Basidiomycota</taxon>
        <taxon>Agaricomycotina</taxon>
        <taxon>Agaricomycetes</taxon>
        <taxon>Agaricomycetidae</taxon>
        <taxon>Agaricales</taxon>
        <taxon>Agaricineae</taxon>
        <taxon>Strophariaceae</taxon>
        <taxon>Psilocybe</taxon>
    </lineage>
</organism>
<name>A0A8H8CM18_PSICU</name>
<evidence type="ECO:0000256" key="3">
    <source>
        <dbReference type="ARBA" id="ARBA00022691"/>
    </source>
</evidence>
<keyword evidence="2" id="KW-0808">Transferase</keyword>
<dbReference type="PANTHER" id="PTHR35897">
    <property type="entry name" value="METHYLTRANSFERASE AUSD"/>
    <property type="match status" value="1"/>
</dbReference>
<sequence length="344" mass="39414">MAIYRDPSIRPSLEPHRYHIQDHERQFFLLLTGIKDDQQLRGHILAVQQKAYQVHTILFQFTSAHPLQDPQLRLHPSFFFHQVYPFPIQYSIAHSTRLKIAQIPGYYNALKLLDKRTDPILLDLGCCFGNDIRKAVVDGWPVQNVIASDLRQEFWDAGHELFKSTPESFPAAFIAGDIFDPSMLDIDIDIAPTPTDNDIRPLTSLTTLTPLKHRVSAIHASSFFHLFNEDQQRLLALRLAALLLPERGSIIFGQHGARPEKGFRIEVAANSSADAEPNPTKHAMFCHSPASWKHLWEQDIFGPHQPTRVRVDAELQETTNERWDFEDLGTNLKVYVMNWSVEVI</sequence>
<reference evidence="5" key="1">
    <citation type="submission" date="2021-02" db="EMBL/GenBank/DDBJ databases">
        <title>Psilocybe cubensis genome.</title>
        <authorList>
            <person name="Mckernan K.J."/>
            <person name="Crawford S."/>
            <person name="Trippe A."/>
            <person name="Kane L.T."/>
            <person name="Mclaughlin S."/>
        </authorList>
    </citation>
    <scope>NUCLEOTIDE SEQUENCE [LARGE SCALE GENOMIC DNA]</scope>
    <source>
        <strain evidence="5">MGC-MH-2018</strain>
    </source>
</reference>
<protein>
    <recommendedName>
        <fullName evidence="6">Methyltransferase domain-containing protein</fullName>
    </recommendedName>
</protein>
<evidence type="ECO:0000256" key="4">
    <source>
        <dbReference type="ARBA" id="ARBA00038314"/>
    </source>
</evidence>
<dbReference type="InterPro" id="IPR051654">
    <property type="entry name" value="Meroterpenoid_MTases"/>
</dbReference>
<comment type="caution">
    <text evidence="5">The sequence shown here is derived from an EMBL/GenBank/DDBJ whole genome shotgun (WGS) entry which is preliminary data.</text>
</comment>
<comment type="similarity">
    <text evidence="4">Belongs to the class I-like SAM-binding methyltransferase superfamily.</text>
</comment>
<dbReference type="AlphaFoldDB" id="A0A8H8CM18"/>
<dbReference type="GO" id="GO:0016740">
    <property type="term" value="F:transferase activity"/>
    <property type="evidence" value="ECO:0007669"/>
    <property type="project" value="UniProtKB-KW"/>
</dbReference>
<dbReference type="PANTHER" id="PTHR35897:SF1">
    <property type="entry name" value="METHYLTRANSFERASE AUSD"/>
    <property type="match status" value="1"/>
</dbReference>
<evidence type="ECO:0000256" key="1">
    <source>
        <dbReference type="ARBA" id="ARBA00005179"/>
    </source>
</evidence>